<dbReference type="Proteomes" id="UP000054423">
    <property type="component" value="Unassembled WGS sequence"/>
</dbReference>
<protein>
    <submittedName>
        <fullName evidence="1">Uncharacterized protein</fullName>
    </submittedName>
</protein>
<evidence type="ECO:0000313" key="1">
    <source>
        <dbReference type="EMBL" id="ETL89863.1"/>
    </source>
</evidence>
<feature type="non-terminal residue" evidence="1">
    <location>
        <position position="84"/>
    </location>
</feature>
<organism evidence="1">
    <name type="scientific">Phytophthora nicotianae</name>
    <name type="common">Potato buckeye rot agent</name>
    <name type="synonym">Phytophthora parasitica</name>
    <dbReference type="NCBI Taxonomy" id="4792"/>
    <lineage>
        <taxon>Eukaryota</taxon>
        <taxon>Sar</taxon>
        <taxon>Stramenopiles</taxon>
        <taxon>Oomycota</taxon>
        <taxon>Peronosporomycetes</taxon>
        <taxon>Peronosporales</taxon>
        <taxon>Peronosporaceae</taxon>
        <taxon>Phytophthora</taxon>
    </lineage>
</organism>
<gene>
    <name evidence="1" type="ORF">L917_11282</name>
</gene>
<accession>W2KXI4</accession>
<dbReference type="OrthoDB" id="126322at2759"/>
<sequence>MADTSAFAMYLLFTRLQIRRRAKANLQDLREAVAVEKLRWEWARSIRIRHYVTLDCIKPSEQSPWMETWRSGTDKNFLNLTSLT</sequence>
<name>W2KXI4_PHYNI</name>
<dbReference type="EMBL" id="KI680434">
    <property type="protein sequence ID" value="ETL89863.1"/>
    <property type="molecule type" value="Genomic_DNA"/>
</dbReference>
<dbReference type="AlphaFoldDB" id="W2KXI4"/>
<proteinExistence type="predicted"/>
<reference evidence="1" key="1">
    <citation type="submission" date="2013-11" db="EMBL/GenBank/DDBJ databases">
        <title>The Genome Sequence of Phytophthora parasitica CHvinca01.</title>
        <authorList>
            <consortium name="The Broad Institute Genomics Platform"/>
            <person name="Russ C."/>
            <person name="Tyler B."/>
            <person name="Panabieres F."/>
            <person name="Shan W."/>
            <person name="Tripathy S."/>
            <person name="Grunwald N."/>
            <person name="Machado M."/>
            <person name="Johnson C.S."/>
            <person name="Arredondo F."/>
            <person name="Hong C."/>
            <person name="Coffey M."/>
            <person name="Young S.K."/>
            <person name="Zeng Q."/>
            <person name="Gargeya S."/>
            <person name="Fitzgerald M."/>
            <person name="Abouelleil A."/>
            <person name="Alvarado L."/>
            <person name="Chapman S.B."/>
            <person name="Gainer-Dewar J."/>
            <person name="Goldberg J."/>
            <person name="Griggs A."/>
            <person name="Gujja S."/>
            <person name="Hansen M."/>
            <person name="Howarth C."/>
            <person name="Imamovic A."/>
            <person name="Ireland A."/>
            <person name="Larimer J."/>
            <person name="McCowan C."/>
            <person name="Murphy C."/>
            <person name="Pearson M."/>
            <person name="Poon T.W."/>
            <person name="Priest M."/>
            <person name="Roberts A."/>
            <person name="Saif S."/>
            <person name="Shea T."/>
            <person name="Sykes S."/>
            <person name="Wortman J."/>
            <person name="Nusbaum C."/>
            <person name="Birren B."/>
        </authorList>
    </citation>
    <scope>NUCLEOTIDE SEQUENCE [LARGE SCALE GENOMIC DNA]</scope>
    <source>
        <strain evidence="1">CHvinca01</strain>
    </source>
</reference>